<evidence type="ECO:0000256" key="4">
    <source>
        <dbReference type="ARBA" id="ARBA00022803"/>
    </source>
</evidence>
<accession>A0A1L3SWU4</accession>
<dbReference type="Proteomes" id="UP000182840">
    <property type="component" value="Chromosome"/>
</dbReference>
<dbReference type="AlphaFoldDB" id="A0A1L3SWU4"/>
<evidence type="ECO:0000256" key="2">
    <source>
        <dbReference type="ARBA" id="ARBA00019992"/>
    </source>
</evidence>
<dbReference type="RefSeq" id="WP_072607352.1">
    <property type="nucleotide sequence ID" value="NZ_CP018171.1"/>
</dbReference>
<dbReference type="STRING" id="1670800.BSQ44_22770"/>
<evidence type="ECO:0000256" key="1">
    <source>
        <dbReference type="ARBA" id="ARBA00005857"/>
    </source>
</evidence>
<dbReference type="GO" id="GO:0016853">
    <property type="term" value="F:isomerase activity"/>
    <property type="evidence" value="ECO:0007669"/>
    <property type="project" value="UniProtKB-KW"/>
</dbReference>
<keyword evidence="3" id="KW-0677">Repeat</keyword>
<dbReference type="Gene3D" id="1.25.40.10">
    <property type="entry name" value="Tetratricopeptide repeat domain"/>
    <property type="match status" value="1"/>
</dbReference>
<dbReference type="PANTHER" id="PTHR16263:SF4">
    <property type="entry name" value="TETRATRICOPEPTIDE REPEAT PROTEIN 38"/>
    <property type="match status" value="1"/>
</dbReference>
<dbReference type="EMBL" id="CP018171">
    <property type="protein sequence ID" value="APH73889.1"/>
    <property type="molecule type" value="Genomic_DNA"/>
</dbReference>
<gene>
    <name evidence="6" type="ORF">BSQ44_22770</name>
</gene>
<evidence type="ECO:0000256" key="5">
    <source>
        <dbReference type="SAM" id="MobiDB-lite"/>
    </source>
</evidence>
<sequence length="445" mass="48465">MTMHDRLGFALSGADTASAERYEAGLSGLQRFVGDPVAHADAAIAQSPGFVMAHVLKGWLFGLATDPAATAAARDIHAAVAALPANAREQGHVAALGALVDGHWHRASEILEDLTLEHPRDALALQAGHQIDFFTGNARMLRDRIARAVPEWDEAMPGYHAILSAYAFGLEETGDYARAEAVGRRAVELEPRDGWGQHAVAHVMEMQSRQQDGIAWMRNDPDRWSTDSLMKVHNWWHLSLFHYDLGDHDEMLALYDGPVEGGQSSFVLNMVDASALLWRLYLRGVDAGRRWARLADLWAPFATAGNYAFNDAHAMMAFVGAGRSDLADTLLRAQEEAVSRGDDNASFTRDVGLPAARAIKAFGDGDFATTVRLLKPLRGLAHRFGGSHAQRDVLDLTLIEAALRSGNRPLAVALASERKELRPDSPLSQLFASRAEDMATPALSR</sequence>
<evidence type="ECO:0000313" key="6">
    <source>
        <dbReference type="EMBL" id="APH73889.1"/>
    </source>
</evidence>
<dbReference type="OrthoDB" id="9815900at2"/>
<feature type="region of interest" description="Disordered" evidence="5">
    <location>
        <begin position="422"/>
        <end position="445"/>
    </location>
</feature>
<keyword evidence="7" id="KW-1185">Reference proteome</keyword>
<dbReference type="InterPro" id="IPR033891">
    <property type="entry name" value="TTC38"/>
</dbReference>
<evidence type="ECO:0000256" key="3">
    <source>
        <dbReference type="ARBA" id="ARBA00022737"/>
    </source>
</evidence>
<protein>
    <recommendedName>
        <fullName evidence="2">Tetratricopeptide repeat protein 38</fullName>
    </recommendedName>
</protein>
<keyword evidence="6" id="KW-0413">Isomerase</keyword>
<dbReference type="PANTHER" id="PTHR16263">
    <property type="entry name" value="TETRATRICOPEPTIDE REPEAT PROTEIN 38"/>
    <property type="match status" value="1"/>
</dbReference>
<dbReference type="KEGG" id="meso:BSQ44_22770"/>
<comment type="similarity">
    <text evidence="1">Belongs to the TTC38 family.</text>
</comment>
<organism evidence="6 7">
    <name type="scientific">Aquibium oceanicum</name>
    <dbReference type="NCBI Taxonomy" id="1670800"/>
    <lineage>
        <taxon>Bacteria</taxon>
        <taxon>Pseudomonadati</taxon>
        <taxon>Pseudomonadota</taxon>
        <taxon>Alphaproteobacteria</taxon>
        <taxon>Hyphomicrobiales</taxon>
        <taxon>Phyllobacteriaceae</taxon>
        <taxon>Aquibium</taxon>
    </lineage>
</organism>
<evidence type="ECO:0000313" key="7">
    <source>
        <dbReference type="Proteomes" id="UP000182840"/>
    </source>
</evidence>
<dbReference type="CDD" id="cd05804">
    <property type="entry name" value="StaR_like"/>
    <property type="match status" value="1"/>
</dbReference>
<dbReference type="SUPFAM" id="SSF48452">
    <property type="entry name" value="TPR-like"/>
    <property type="match status" value="1"/>
</dbReference>
<proteinExistence type="inferred from homology"/>
<keyword evidence="4" id="KW-0802">TPR repeat</keyword>
<name>A0A1L3SWU4_9HYPH</name>
<dbReference type="InterPro" id="IPR011990">
    <property type="entry name" value="TPR-like_helical_dom_sf"/>
</dbReference>
<reference evidence="7" key="1">
    <citation type="submission" date="2016-11" db="EMBL/GenBank/DDBJ databases">
        <title>Mesorhizobium oceanicum sp. nov., isolated from deep seawater in South China Sea.</title>
        <authorList>
            <person name="Fu G.-Y."/>
        </authorList>
    </citation>
    <scope>NUCLEOTIDE SEQUENCE [LARGE SCALE GENOMIC DNA]</scope>
    <source>
        <strain evidence="7">B7</strain>
    </source>
</reference>